<proteinExistence type="predicted"/>
<dbReference type="Proteomes" id="UP000184394">
    <property type="component" value="Unassembled WGS sequence"/>
</dbReference>
<evidence type="ECO:0000313" key="2">
    <source>
        <dbReference type="EMBL" id="SHM34272.1"/>
    </source>
</evidence>
<gene>
    <name evidence="2" type="ORF">SAMN04487860_103212</name>
</gene>
<name>A0A1M7I0H4_RUMFL</name>
<protein>
    <submittedName>
        <fullName evidence="2">Uncharacterized protein</fullName>
    </submittedName>
</protein>
<reference evidence="2 3" key="1">
    <citation type="submission" date="2016-11" db="EMBL/GenBank/DDBJ databases">
        <authorList>
            <person name="Jaros S."/>
            <person name="Januszkiewicz K."/>
            <person name="Wedrychowicz H."/>
        </authorList>
    </citation>
    <scope>NUCLEOTIDE SEQUENCE [LARGE SCALE GENOMIC DNA]</scope>
    <source>
        <strain evidence="2 3">Y1</strain>
    </source>
</reference>
<dbReference type="AlphaFoldDB" id="A0A1M7I0H4"/>
<keyword evidence="1" id="KW-1133">Transmembrane helix</keyword>
<evidence type="ECO:0000256" key="1">
    <source>
        <dbReference type="SAM" id="Phobius"/>
    </source>
</evidence>
<keyword evidence="1" id="KW-0812">Transmembrane</keyword>
<evidence type="ECO:0000313" key="3">
    <source>
        <dbReference type="Proteomes" id="UP000184394"/>
    </source>
</evidence>
<organism evidence="2 3">
    <name type="scientific">Ruminococcus flavefaciens</name>
    <dbReference type="NCBI Taxonomy" id="1265"/>
    <lineage>
        <taxon>Bacteria</taxon>
        <taxon>Bacillati</taxon>
        <taxon>Bacillota</taxon>
        <taxon>Clostridia</taxon>
        <taxon>Eubacteriales</taxon>
        <taxon>Oscillospiraceae</taxon>
        <taxon>Ruminococcus</taxon>
    </lineage>
</organism>
<accession>A0A1M7I0H4</accession>
<feature type="transmembrane region" description="Helical" evidence="1">
    <location>
        <begin position="12"/>
        <end position="33"/>
    </location>
</feature>
<keyword evidence="1" id="KW-0472">Membrane</keyword>
<dbReference type="EMBL" id="FRCT01000003">
    <property type="protein sequence ID" value="SHM34272.1"/>
    <property type="molecule type" value="Genomic_DNA"/>
</dbReference>
<sequence length="34" mass="3808">MSTKHTPEKKTWMRIVVLALAGLMILAAIILPFI</sequence>